<dbReference type="Proteomes" id="UP000784294">
    <property type="component" value="Unassembled WGS sequence"/>
</dbReference>
<dbReference type="AlphaFoldDB" id="A0A448XJZ4"/>
<feature type="region of interest" description="Disordered" evidence="1">
    <location>
        <begin position="1"/>
        <end position="54"/>
    </location>
</feature>
<keyword evidence="3" id="KW-1185">Reference proteome</keyword>
<proteinExistence type="predicted"/>
<evidence type="ECO:0000256" key="1">
    <source>
        <dbReference type="SAM" id="MobiDB-lite"/>
    </source>
</evidence>
<organism evidence="2 3">
    <name type="scientific">Protopolystoma xenopodis</name>
    <dbReference type="NCBI Taxonomy" id="117903"/>
    <lineage>
        <taxon>Eukaryota</taxon>
        <taxon>Metazoa</taxon>
        <taxon>Spiralia</taxon>
        <taxon>Lophotrochozoa</taxon>
        <taxon>Platyhelminthes</taxon>
        <taxon>Monogenea</taxon>
        <taxon>Polyopisthocotylea</taxon>
        <taxon>Polystomatidea</taxon>
        <taxon>Polystomatidae</taxon>
        <taxon>Protopolystoma</taxon>
    </lineage>
</organism>
<comment type="caution">
    <text evidence="2">The sequence shown here is derived from an EMBL/GenBank/DDBJ whole genome shotgun (WGS) entry which is preliminary data.</text>
</comment>
<evidence type="ECO:0000313" key="2">
    <source>
        <dbReference type="EMBL" id="VEL38453.1"/>
    </source>
</evidence>
<protein>
    <submittedName>
        <fullName evidence="2">Uncharacterized protein</fullName>
    </submittedName>
</protein>
<feature type="compositionally biased region" description="Polar residues" evidence="1">
    <location>
        <begin position="1"/>
        <end position="16"/>
    </location>
</feature>
<name>A0A448XJZ4_9PLAT</name>
<reference evidence="2" key="1">
    <citation type="submission" date="2018-11" db="EMBL/GenBank/DDBJ databases">
        <authorList>
            <consortium name="Pathogen Informatics"/>
        </authorList>
    </citation>
    <scope>NUCLEOTIDE SEQUENCE</scope>
</reference>
<accession>A0A448XJZ4</accession>
<dbReference type="EMBL" id="CAAALY010257972">
    <property type="protein sequence ID" value="VEL38453.1"/>
    <property type="molecule type" value="Genomic_DNA"/>
</dbReference>
<evidence type="ECO:0000313" key="3">
    <source>
        <dbReference type="Proteomes" id="UP000784294"/>
    </source>
</evidence>
<sequence length="108" mass="12059">MTGRSQQHPLLSSVSRKSPDKPWAAGLTGQTQATRNGQNRSHPRPSAEKLTAFSRRKVSCSKACHNETEGISAQVHWNLKSVSRRFLVRTNYKSNPPSLSDRMTNAQQ</sequence>
<gene>
    <name evidence="2" type="ORF">PXEA_LOCUS31893</name>
</gene>
<feature type="compositionally biased region" description="Polar residues" evidence="1">
    <location>
        <begin position="28"/>
        <end position="40"/>
    </location>
</feature>